<comment type="caution">
    <text evidence="2">The sequence shown here is derived from an EMBL/GenBank/DDBJ whole genome shotgun (WGS) entry which is preliminary data.</text>
</comment>
<dbReference type="InterPro" id="IPR006311">
    <property type="entry name" value="TAT_signal"/>
</dbReference>
<dbReference type="EMBL" id="JARRAG010000001">
    <property type="protein sequence ID" value="MDG3003611.1"/>
    <property type="molecule type" value="Genomic_DNA"/>
</dbReference>
<dbReference type="PANTHER" id="PTHR43737">
    <property type="entry name" value="BLL7424 PROTEIN"/>
    <property type="match status" value="1"/>
</dbReference>
<gene>
    <name evidence="2" type="ORF">PZE19_07515</name>
</gene>
<accession>A0ABT6F806</accession>
<sequence length="481" mass="52056">MNRSANEPETGRHRQSPIGLDRREFLSRSAGGFGALALNWLAQRESAAGTHHRPRATRVIQLFMLGGASQCDTFDYKPELIRRHGESVPFTVTGGTVTTAGPVLKSPWKWARHGETGRWVTNALPHLAGCVDDMAFLYSMHAPTSEHSAAQTMQGSGFVIPGFPSVGSWVSYALGSESDDLPAFVALPDPVGLPWTGKAAWTNGFLPAVHQGVMLNPSAVDPVPDLFASKSARYVTAESEREGLGELAALNRLQAAAAPGDSRLEARIAGYELAARMQLAVPDVLEVQAESRATHALYGLDDPLTEPFGRNCLIARRMVERGVRFVQVWCGSGINGGAQNWDNHGDVTPGSDFERMCVRSDRPIAGLLKDLKARGLLDETVVLWTTEFGRTPYSQGGKGRDHNGNTFVSWMAGGGVKPGASFGASDEFSFHAAVDPIMCYDQHATLLHLLGIDHRQLTVRHNGADRRLTDVHGKVLHEIIA</sequence>
<dbReference type="PROSITE" id="PS51318">
    <property type="entry name" value="TAT"/>
    <property type="match status" value="1"/>
</dbReference>
<proteinExistence type="predicted"/>
<evidence type="ECO:0000313" key="2">
    <source>
        <dbReference type="EMBL" id="MDG3003611.1"/>
    </source>
</evidence>
<dbReference type="Pfam" id="PF07394">
    <property type="entry name" value="DUF1501"/>
    <property type="match status" value="1"/>
</dbReference>
<dbReference type="InterPro" id="IPR010869">
    <property type="entry name" value="DUF1501"/>
</dbReference>
<dbReference type="SUPFAM" id="SSF53649">
    <property type="entry name" value="Alkaline phosphatase-like"/>
    <property type="match status" value="1"/>
</dbReference>
<keyword evidence="3" id="KW-1185">Reference proteome</keyword>
<evidence type="ECO:0000256" key="1">
    <source>
        <dbReference type="SAM" id="MobiDB-lite"/>
    </source>
</evidence>
<organism evidence="2 3">
    <name type="scientific">Paludisphaera mucosa</name>
    <dbReference type="NCBI Taxonomy" id="3030827"/>
    <lineage>
        <taxon>Bacteria</taxon>
        <taxon>Pseudomonadati</taxon>
        <taxon>Planctomycetota</taxon>
        <taxon>Planctomycetia</taxon>
        <taxon>Isosphaerales</taxon>
        <taxon>Isosphaeraceae</taxon>
        <taxon>Paludisphaera</taxon>
    </lineage>
</organism>
<dbReference type="RefSeq" id="WP_277859961.1">
    <property type="nucleotide sequence ID" value="NZ_JARRAG010000001.1"/>
</dbReference>
<protein>
    <submittedName>
        <fullName evidence="2">DUF1501 domain-containing protein</fullName>
    </submittedName>
</protein>
<evidence type="ECO:0000313" key="3">
    <source>
        <dbReference type="Proteomes" id="UP001216907"/>
    </source>
</evidence>
<dbReference type="Gene3D" id="3.40.720.10">
    <property type="entry name" value="Alkaline Phosphatase, subunit A"/>
    <property type="match status" value="1"/>
</dbReference>
<name>A0ABT6F806_9BACT</name>
<reference evidence="2 3" key="1">
    <citation type="submission" date="2023-03" db="EMBL/GenBank/DDBJ databases">
        <title>Paludisphaera mucosa sp. nov. a novel planctomycete from northern fen.</title>
        <authorList>
            <person name="Ivanova A."/>
        </authorList>
    </citation>
    <scope>NUCLEOTIDE SEQUENCE [LARGE SCALE GENOMIC DNA]</scope>
    <source>
        <strain evidence="2 3">Pla2</strain>
    </source>
</reference>
<dbReference type="PANTHER" id="PTHR43737:SF1">
    <property type="entry name" value="DUF1501 DOMAIN-CONTAINING PROTEIN"/>
    <property type="match status" value="1"/>
</dbReference>
<dbReference type="Proteomes" id="UP001216907">
    <property type="component" value="Unassembled WGS sequence"/>
</dbReference>
<feature type="region of interest" description="Disordered" evidence="1">
    <location>
        <begin position="1"/>
        <end position="21"/>
    </location>
</feature>
<dbReference type="InterPro" id="IPR017850">
    <property type="entry name" value="Alkaline_phosphatase_core_sf"/>
</dbReference>